<accession>A0A6A6X9Z3</accession>
<keyword evidence="1" id="KW-0560">Oxidoreductase</keyword>
<dbReference type="Proteomes" id="UP000799757">
    <property type="component" value="Unassembled WGS sequence"/>
</dbReference>
<keyword evidence="3" id="KW-1185">Reference proteome</keyword>
<proteinExistence type="predicted"/>
<dbReference type="SUPFAM" id="SSF51735">
    <property type="entry name" value="NAD(P)-binding Rossmann-fold domains"/>
    <property type="match status" value="1"/>
</dbReference>
<name>A0A6A6X9Z3_9PLEO</name>
<reference evidence="2" key="1">
    <citation type="journal article" date="2020" name="Stud. Mycol.">
        <title>101 Dothideomycetes genomes: a test case for predicting lifestyles and emergence of pathogens.</title>
        <authorList>
            <person name="Haridas S."/>
            <person name="Albert R."/>
            <person name="Binder M."/>
            <person name="Bloem J."/>
            <person name="Labutti K."/>
            <person name="Salamov A."/>
            <person name="Andreopoulos B."/>
            <person name="Baker S."/>
            <person name="Barry K."/>
            <person name="Bills G."/>
            <person name="Bluhm B."/>
            <person name="Cannon C."/>
            <person name="Castanera R."/>
            <person name="Culley D."/>
            <person name="Daum C."/>
            <person name="Ezra D."/>
            <person name="Gonzalez J."/>
            <person name="Henrissat B."/>
            <person name="Kuo A."/>
            <person name="Liang C."/>
            <person name="Lipzen A."/>
            <person name="Lutzoni F."/>
            <person name="Magnuson J."/>
            <person name="Mondo S."/>
            <person name="Nolan M."/>
            <person name="Ohm R."/>
            <person name="Pangilinan J."/>
            <person name="Park H.-J."/>
            <person name="Ramirez L."/>
            <person name="Alfaro M."/>
            <person name="Sun H."/>
            <person name="Tritt A."/>
            <person name="Yoshinaga Y."/>
            <person name="Zwiers L.-H."/>
            <person name="Turgeon B."/>
            <person name="Goodwin S."/>
            <person name="Spatafora J."/>
            <person name="Crous P."/>
            <person name="Grigoriev I."/>
        </authorList>
    </citation>
    <scope>NUCLEOTIDE SEQUENCE</scope>
    <source>
        <strain evidence="2">CBS 109.77</strain>
    </source>
</reference>
<dbReference type="InterPro" id="IPR002347">
    <property type="entry name" value="SDR_fam"/>
</dbReference>
<dbReference type="AlphaFoldDB" id="A0A6A6X9Z3"/>
<dbReference type="GO" id="GO:0016491">
    <property type="term" value="F:oxidoreductase activity"/>
    <property type="evidence" value="ECO:0007669"/>
    <property type="project" value="UniProtKB-KW"/>
</dbReference>
<dbReference type="InterPro" id="IPR036291">
    <property type="entry name" value="NAD(P)-bd_dom_sf"/>
</dbReference>
<dbReference type="PANTHER" id="PTHR47534:SF3">
    <property type="entry name" value="ALCOHOL DEHYDROGENASE-LIKE C-TERMINAL DOMAIN-CONTAINING PROTEIN"/>
    <property type="match status" value="1"/>
</dbReference>
<dbReference type="Gene3D" id="3.40.50.720">
    <property type="entry name" value="NAD(P)-binding Rossmann-like Domain"/>
    <property type="match status" value="1"/>
</dbReference>
<gene>
    <name evidence="2" type="ORF">K505DRAFT_385890</name>
</gene>
<dbReference type="OrthoDB" id="2898509at2759"/>
<evidence type="ECO:0000313" key="2">
    <source>
        <dbReference type="EMBL" id="KAF2793239.1"/>
    </source>
</evidence>
<sequence>MVTLPQAIASNKRISTTLPDGLVAVFVGGTSGVGEYTVKAFAKYAPNPRVYIVGRSQEAADRIIKECQQLDGGGKFEFIMADVSLLKSVDQVCSHIKIKETAINILFETQGNMAYNKITSEGLPLASGIVMHGRTRFILNLLPLLQKAQSLRRVVCVLAGSYEGHIDTNNIPALGVPMLEVRNQMSSIQTLLLEEAARRAPDVSFVHNVPGIVKGGILREAEPSFRLSVMLAITGLLAPLIQTSPDECAERHVFLATSAKYAPRQGGAAIAGVAVDNDLAVARGSDGRIGSGVYTINTKGESSPVKIEKLLEGFRNDGTARKVWEYVSTDFVKITGTEVA</sequence>
<organism evidence="2 3">
    <name type="scientific">Melanomma pulvis-pyrius CBS 109.77</name>
    <dbReference type="NCBI Taxonomy" id="1314802"/>
    <lineage>
        <taxon>Eukaryota</taxon>
        <taxon>Fungi</taxon>
        <taxon>Dikarya</taxon>
        <taxon>Ascomycota</taxon>
        <taxon>Pezizomycotina</taxon>
        <taxon>Dothideomycetes</taxon>
        <taxon>Pleosporomycetidae</taxon>
        <taxon>Pleosporales</taxon>
        <taxon>Melanommataceae</taxon>
        <taxon>Melanomma</taxon>
    </lineage>
</organism>
<dbReference type="EMBL" id="MU001936">
    <property type="protein sequence ID" value="KAF2793239.1"/>
    <property type="molecule type" value="Genomic_DNA"/>
</dbReference>
<protein>
    <submittedName>
        <fullName evidence="2">Putative short-chain dehydrogenases/reductase</fullName>
    </submittedName>
</protein>
<dbReference type="PANTHER" id="PTHR47534">
    <property type="entry name" value="YALI0E05731P"/>
    <property type="match status" value="1"/>
</dbReference>
<evidence type="ECO:0000256" key="1">
    <source>
        <dbReference type="ARBA" id="ARBA00023002"/>
    </source>
</evidence>
<dbReference type="Pfam" id="PF00106">
    <property type="entry name" value="adh_short"/>
    <property type="match status" value="1"/>
</dbReference>
<evidence type="ECO:0000313" key="3">
    <source>
        <dbReference type="Proteomes" id="UP000799757"/>
    </source>
</evidence>
<dbReference type="InterPro" id="IPR052228">
    <property type="entry name" value="Sec_Metab_Biosynth_Oxidored"/>
</dbReference>